<dbReference type="PANTHER" id="PTHR13402">
    <property type="entry name" value="RGPR-RELATED"/>
    <property type="match status" value="1"/>
</dbReference>
<dbReference type="InterPro" id="IPR024340">
    <property type="entry name" value="Sec16_CCD"/>
</dbReference>
<dbReference type="GO" id="GO:0016192">
    <property type="term" value="P:vesicle-mediated transport"/>
    <property type="evidence" value="ECO:0007669"/>
    <property type="project" value="UniProtKB-KW"/>
</dbReference>
<dbReference type="Pfam" id="PF12932">
    <property type="entry name" value="Sec16"/>
    <property type="match status" value="1"/>
</dbReference>
<feature type="compositionally biased region" description="Basic and acidic residues" evidence="8">
    <location>
        <begin position="701"/>
        <end position="723"/>
    </location>
</feature>
<evidence type="ECO:0000259" key="10">
    <source>
        <dbReference type="Pfam" id="PF12932"/>
    </source>
</evidence>
<evidence type="ECO:0000256" key="2">
    <source>
        <dbReference type="ARBA" id="ARBA00005927"/>
    </source>
</evidence>
<dbReference type="VEuPathDB" id="FungiDB:DNF11_3897"/>
<feature type="compositionally biased region" description="Low complexity" evidence="8">
    <location>
        <begin position="1675"/>
        <end position="1694"/>
    </location>
</feature>
<keyword evidence="5 7" id="KW-0931">ER-Golgi transport</keyword>
<keyword evidence="7" id="KW-0653">Protein transport</keyword>
<feature type="domain" description="Sec16 central conserved" evidence="10">
    <location>
        <begin position="805"/>
        <end position="939"/>
    </location>
</feature>
<feature type="compositionally biased region" description="Basic and acidic residues" evidence="8">
    <location>
        <begin position="1558"/>
        <end position="1573"/>
    </location>
</feature>
<feature type="compositionally biased region" description="Low complexity" evidence="8">
    <location>
        <begin position="1763"/>
        <end position="1776"/>
    </location>
</feature>
<feature type="region of interest" description="Disordered" evidence="8">
    <location>
        <begin position="1359"/>
        <end position="1419"/>
    </location>
</feature>
<evidence type="ECO:0000256" key="8">
    <source>
        <dbReference type="SAM" id="MobiDB-lite"/>
    </source>
</evidence>
<dbReference type="GO" id="GO:0006914">
    <property type="term" value="P:autophagy"/>
    <property type="evidence" value="ECO:0007669"/>
    <property type="project" value="UniProtKB-KW"/>
</dbReference>
<evidence type="ECO:0000313" key="12">
    <source>
        <dbReference type="Proteomes" id="UP000269793"/>
    </source>
</evidence>
<dbReference type="EMBL" id="CP033155">
    <property type="protein sequence ID" value="AYO44847.1"/>
    <property type="molecule type" value="Genomic_DNA"/>
</dbReference>
<feature type="compositionally biased region" description="Acidic residues" evidence="8">
    <location>
        <begin position="1361"/>
        <end position="1372"/>
    </location>
</feature>
<dbReference type="Proteomes" id="UP000269793">
    <property type="component" value="Chromosome VIII"/>
</dbReference>
<feature type="compositionally biased region" description="Acidic residues" evidence="8">
    <location>
        <begin position="1523"/>
        <end position="1543"/>
    </location>
</feature>
<name>A0A3G2SD79_MALR7</name>
<accession>A0A3G2SD79</accession>
<comment type="similarity">
    <text evidence="2 7">Belongs to the SEC16 family.</text>
</comment>
<dbReference type="OrthoDB" id="8918678at2759"/>
<feature type="compositionally biased region" description="Basic and acidic residues" evidence="8">
    <location>
        <begin position="1697"/>
        <end position="1733"/>
    </location>
</feature>
<feature type="compositionally biased region" description="Pro residues" evidence="8">
    <location>
        <begin position="1737"/>
        <end position="1762"/>
    </location>
</feature>
<feature type="compositionally biased region" description="Pro residues" evidence="8">
    <location>
        <begin position="8"/>
        <end position="19"/>
    </location>
</feature>
<keyword evidence="3 7" id="KW-0813">Transport</keyword>
<feature type="compositionally biased region" description="Acidic residues" evidence="8">
    <location>
        <begin position="1406"/>
        <end position="1416"/>
    </location>
</feature>
<keyword evidence="4 7" id="KW-0256">Endoplasmic reticulum</keyword>
<evidence type="ECO:0000256" key="1">
    <source>
        <dbReference type="ARBA" id="ARBA00004397"/>
    </source>
</evidence>
<dbReference type="GO" id="GO:0070973">
    <property type="term" value="P:protein localization to endoplasmic reticulum exit site"/>
    <property type="evidence" value="ECO:0007669"/>
    <property type="project" value="TreeGrafter"/>
</dbReference>
<feature type="compositionally biased region" description="Low complexity" evidence="8">
    <location>
        <begin position="591"/>
        <end position="601"/>
    </location>
</feature>
<keyword evidence="12" id="KW-1185">Reference proteome</keyword>
<feature type="region of interest" description="Disordered" evidence="8">
    <location>
        <begin position="1455"/>
        <end position="1804"/>
    </location>
</feature>
<dbReference type="Pfam" id="PF12931">
    <property type="entry name" value="TPR_Sec16"/>
    <property type="match status" value="1"/>
</dbReference>
<gene>
    <name evidence="11" type="primary">sec16</name>
    <name evidence="11" type="ORF">DNF11_3897</name>
</gene>
<feature type="domain" description="Sec16 Sec23-binding" evidence="9">
    <location>
        <begin position="999"/>
        <end position="1297"/>
    </location>
</feature>
<feature type="compositionally biased region" description="Pro residues" evidence="8">
    <location>
        <begin position="58"/>
        <end position="68"/>
    </location>
</feature>
<dbReference type="GO" id="GO:0070971">
    <property type="term" value="C:endoplasmic reticulum exit site"/>
    <property type="evidence" value="ECO:0007669"/>
    <property type="project" value="UniProtKB-ARBA"/>
</dbReference>
<evidence type="ECO:0000256" key="5">
    <source>
        <dbReference type="ARBA" id="ARBA00022892"/>
    </source>
</evidence>
<feature type="region of interest" description="Disordered" evidence="8">
    <location>
        <begin position="309"/>
        <end position="347"/>
    </location>
</feature>
<evidence type="ECO:0000256" key="7">
    <source>
        <dbReference type="RuleBase" id="RU364101"/>
    </source>
</evidence>
<feature type="compositionally biased region" description="Polar residues" evidence="8">
    <location>
        <begin position="130"/>
        <end position="152"/>
    </location>
</feature>
<comment type="subcellular location">
    <subcellularLocation>
        <location evidence="1">Endoplasmic reticulum membrane</location>
        <topology evidence="1">Peripheral membrane protein</topology>
        <orientation evidence="1">Cytoplasmic side</orientation>
    </subcellularLocation>
</comment>
<evidence type="ECO:0000313" key="11">
    <source>
        <dbReference type="EMBL" id="AYO44847.1"/>
    </source>
</evidence>
<sequence>MQPQPTQLLPPQPVKPPAARPTAPRSVGSKPAPPAPITPAASVHRHMPASKPASAPTSQPPAAAPRRPPASGHASSLFGATDVFGVVQSSPSYHAPPRSRPAQKLPNVPQVKPRPSQAPPSAPRAPQAPITQRPTSSMSAQHTGHSIQSQPTGHGAPFQAIQPMAKQQTGPIPRASVPRSRPLPPPAPEPQPWDAWEAPVPQATQWQTEYDSLASVPENQYGSVPFDVQDNMQYGADPQQGQYEEYAQWDEQYASQEQVTNEWDYSYEGQDDGFLDPSQYDAEFNDMLGDMTAAPPLETQQPNYDSAYQEGYEFGPEETYGQQSEGAYEHPNDTQQAFQENIQQGTFPEGEYQDWTFPEEEYQEGDYPAQSEYQAEYLAEGQYPEGVFPEGEYQGEYAAEGEYQEGVFPESEYQGGYAAEGEYQQDTVPEEQYQGDYAAEGEYQEHAFPEGEYQGEYAAEGEYQEGTFPDGEYQHDTVPEEQYQGDYAAEGECQAGTFPEGEYQGEYATEGEYQEGAFPEGEYQEGTFPDGEYQGEYAAEGEYQEGTFPDGEYQHAAVPEEQYQGDYAAEGEYQEGAFPEGEYQDGTFPDGEYQGEYAAEGEYPDGTFPDGEYQQDAVPEEQYQEDYAAEGEYQENMHLGDEYQKEVIPESEYQDYPTEGPIASPGKPLGDYPEGEYPQQYLSEDIPEGEYAAESYAPESDVAREDSVKDMGKTMSPHKEPRFDSTVASPRGSAQRTKPAPSKPPVERQAPSLPPPVMEPEDDAWGWNEEADDQDDVYAHDAYASQDYGTQPAQVSMPDHAKASIPIAAFGIGGQLAIHLPHAKPQGDAFEYTSPHMQRTVQIHSLAQFVGARPFSTLDMHKFPGPLLDGVRPNKQKKAQVVQYLQDQINESASGIGYLRRKSVIQATGMQQNDANEWRRTEDKVLLLKLLVLLVEHDGKLADDPSLSATIGDLLQNRNETADEFSAFNVPTYPRSSSQSAMKRPIRTYTLRQAFLEELQTLLQQGQVSRAVEWALQEKMWAHAMTLSRQLDKATQDRVVTEFVNYELGGADVDDAMRKDYTSIKVAYSLYTQQTPEQIAALFRGPSTLLPDAQHVQWRQAVATLLSNRDSSSSHNSVLRAIGDGLMASGLPEAAHVCYLLAHQHRAWFKSPENPTCILLGTMSDSPIHTVLNDMDALLMTEVMEYAYALNQPKSTEPYVGIPALAPFKIVMAAVFDELGDAKRAKKYCDALANLSRTKNATPILTPQLQMELHQLTSRLNGQPMHGDSLSWKARRPTLDGVWGALEGRLTKFIAGEEGNEQKGSELDSKKAAEEPVGAFTHYSAITPEAASLTSDAPQPIDSTEGSYSADAYAQTYAQDPSEELPDQDQYAESDFKGDYQGDLAGGDDGYQGYNHDQGEYAQEYPEGEYPEDNYEGDFAQENYPEDAYAQEGYNEGEYPLDNYAEGDYAQEGFAEDAYAQEGYHEGEYPPQEYGGDYAQDGHPENPYDQEGYNEGEYPPEEYAEGGDAQEAYPEDQYAQESYAEDEYNEGEYPTEEYAEGDVQDAHPEDEYYQDDAGGEREGRSEGQNHAENDAGQNDLEGPETNEDAPPPVFHKVDSTVDEDGLLSTMPAPTLEPAASPAPSKAPPKKPVEDDEDDDLGFGNTSHNKTVEKEPEQKQDTTPKESEPKPADKPSSNSSWLGRLLGSRSSHASSQQNEKEGKAVRAHLGEETSFYYDKELKRWVNKKAGDDANAKPAPLPPPPKKAPAPAKPEAPAAAPPPSSSGGSTGPPSARAGAPPPRPPASGGGSGGGKKRTKPRYIVVD</sequence>
<evidence type="ECO:0000256" key="6">
    <source>
        <dbReference type="ARBA" id="ARBA00024687"/>
    </source>
</evidence>
<feature type="region of interest" description="Disordered" evidence="8">
    <location>
        <begin position="1"/>
        <end position="195"/>
    </location>
</feature>
<dbReference type="InterPro" id="IPR024298">
    <property type="entry name" value="Sec16_Sec23-bd"/>
</dbReference>
<feature type="compositionally biased region" description="Acidic residues" evidence="8">
    <location>
        <begin position="618"/>
        <end position="633"/>
    </location>
</feature>
<evidence type="ECO:0000256" key="4">
    <source>
        <dbReference type="ARBA" id="ARBA00022824"/>
    </source>
</evidence>
<comment type="function">
    <text evidence="6 7">Involved in the initiation of assembly of the COPII coat required for the formation of transport vesicles from the endoplasmic reticulum (ER) and the selection of cargo molecules. Also involved in autophagy.</text>
</comment>
<keyword evidence="7" id="KW-0072">Autophagy</keyword>
<dbReference type="PANTHER" id="PTHR13402:SF6">
    <property type="entry name" value="SECRETORY 16, ISOFORM I"/>
    <property type="match status" value="1"/>
</dbReference>
<feature type="compositionally biased region" description="Acidic residues" evidence="8">
    <location>
        <begin position="1492"/>
        <end position="1505"/>
    </location>
</feature>
<reference evidence="11 12" key="1">
    <citation type="submission" date="2018-10" db="EMBL/GenBank/DDBJ databases">
        <title>Complete genome sequence of Malassezia restricta CBS 7877.</title>
        <authorList>
            <person name="Morand S.C."/>
            <person name="Bertignac M."/>
            <person name="Iltis A."/>
            <person name="Kolder I."/>
            <person name="Pirovano W."/>
            <person name="Jourdain R."/>
            <person name="Clavaud C."/>
        </authorList>
    </citation>
    <scope>NUCLEOTIDE SEQUENCE [LARGE SCALE GENOMIC DNA]</scope>
    <source>
        <strain evidence="11 12">CBS 7877</strain>
    </source>
</reference>
<organism evidence="11 12">
    <name type="scientific">Malassezia restricta (strain ATCC 96810 / NBRC 103918 / CBS 7877)</name>
    <name type="common">Seborrheic dermatitis infection agent</name>
    <dbReference type="NCBI Taxonomy" id="425264"/>
    <lineage>
        <taxon>Eukaryota</taxon>
        <taxon>Fungi</taxon>
        <taxon>Dikarya</taxon>
        <taxon>Basidiomycota</taxon>
        <taxon>Ustilaginomycotina</taxon>
        <taxon>Malasseziomycetes</taxon>
        <taxon>Malasseziales</taxon>
        <taxon>Malasseziaceae</taxon>
        <taxon>Malassezia</taxon>
    </lineage>
</organism>
<dbReference type="CDD" id="cd09233">
    <property type="entry name" value="ACE1-Sec16-like"/>
    <property type="match status" value="1"/>
</dbReference>
<dbReference type="GO" id="GO:0012507">
    <property type="term" value="C:ER to Golgi transport vesicle membrane"/>
    <property type="evidence" value="ECO:0007669"/>
    <property type="project" value="TreeGrafter"/>
</dbReference>
<protein>
    <recommendedName>
        <fullName evidence="7">Protein transport protein sec16</fullName>
    </recommendedName>
</protein>
<feature type="compositionally biased region" description="Basic and acidic residues" evidence="8">
    <location>
        <begin position="638"/>
        <end position="648"/>
    </location>
</feature>
<feature type="region of interest" description="Disordered" evidence="8">
    <location>
        <begin position="579"/>
        <end position="758"/>
    </location>
</feature>
<feature type="compositionally biased region" description="Polar residues" evidence="8">
    <location>
        <begin position="726"/>
        <end position="736"/>
    </location>
</feature>
<feature type="compositionally biased region" description="Pro residues" evidence="8">
    <location>
        <begin position="181"/>
        <end position="191"/>
    </location>
</feature>
<keyword evidence="7" id="KW-0472">Membrane</keyword>
<dbReference type="Gene3D" id="1.25.40.1030">
    <property type="match status" value="1"/>
</dbReference>
<dbReference type="GO" id="GO:0015031">
    <property type="term" value="P:protein transport"/>
    <property type="evidence" value="ECO:0007669"/>
    <property type="project" value="UniProtKB-KW"/>
</dbReference>
<dbReference type="GO" id="GO:0005789">
    <property type="term" value="C:endoplasmic reticulum membrane"/>
    <property type="evidence" value="ECO:0007669"/>
    <property type="project" value="UniProtKB-SubCell"/>
</dbReference>
<proteinExistence type="inferred from homology"/>
<feature type="compositionally biased region" description="Basic and acidic residues" evidence="8">
    <location>
        <begin position="1649"/>
        <end position="1672"/>
    </location>
</feature>
<evidence type="ECO:0000256" key="3">
    <source>
        <dbReference type="ARBA" id="ARBA00022448"/>
    </source>
</evidence>
<feature type="compositionally biased region" description="Polar residues" evidence="8">
    <location>
        <begin position="333"/>
        <end position="346"/>
    </location>
</feature>
<dbReference type="STRING" id="425264.A0A3G2SD79"/>
<dbReference type="GO" id="GO:0007030">
    <property type="term" value="P:Golgi organization"/>
    <property type="evidence" value="ECO:0007669"/>
    <property type="project" value="TreeGrafter"/>
</dbReference>
<evidence type="ECO:0000259" key="9">
    <source>
        <dbReference type="Pfam" id="PF12931"/>
    </source>
</evidence>